<gene>
    <name evidence="1" type="ORF">KIL84_011614</name>
</gene>
<name>A0A9D4AVI4_9SAUR</name>
<dbReference type="AlphaFoldDB" id="A0A9D4AVI4"/>
<protein>
    <submittedName>
        <fullName evidence="1">Uncharacterized protein</fullName>
    </submittedName>
</protein>
<proteinExistence type="predicted"/>
<sequence>MSEVRLDLTETQTVERLSLQGNRPEIFFKTKQNPEKVPLIISEFTRAPLASRDHSDIPNTPNQDFSKVSDFEDLHFQVPKLRGLDTESEILSTCFPKIWLGY</sequence>
<evidence type="ECO:0000313" key="2">
    <source>
        <dbReference type="Proteomes" id="UP000827986"/>
    </source>
</evidence>
<dbReference type="EMBL" id="JAHDVG010000474">
    <property type="protein sequence ID" value="KAH1177912.1"/>
    <property type="molecule type" value="Genomic_DNA"/>
</dbReference>
<dbReference type="Proteomes" id="UP000827986">
    <property type="component" value="Unassembled WGS sequence"/>
</dbReference>
<organism evidence="1 2">
    <name type="scientific">Mauremys mutica</name>
    <name type="common">yellowpond turtle</name>
    <dbReference type="NCBI Taxonomy" id="74926"/>
    <lineage>
        <taxon>Eukaryota</taxon>
        <taxon>Metazoa</taxon>
        <taxon>Chordata</taxon>
        <taxon>Craniata</taxon>
        <taxon>Vertebrata</taxon>
        <taxon>Euteleostomi</taxon>
        <taxon>Archelosauria</taxon>
        <taxon>Testudinata</taxon>
        <taxon>Testudines</taxon>
        <taxon>Cryptodira</taxon>
        <taxon>Durocryptodira</taxon>
        <taxon>Testudinoidea</taxon>
        <taxon>Geoemydidae</taxon>
        <taxon>Geoemydinae</taxon>
        <taxon>Mauremys</taxon>
    </lineage>
</organism>
<reference evidence="1" key="1">
    <citation type="submission" date="2021-09" db="EMBL/GenBank/DDBJ databases">
        <title>The genome of Mauremys mutica provides insights into the evolution of semi-aquatic lifestyle.</title>
        <authorList>
            <person name="Gong S."/>
            <person name="Gao Y."/>
        </authorList>
    </citation>
    <scope>NUCLEOTIDE SEQUENCE</scope>
    <source>
        <strain evidence="1">MM-2020</strain>
        <tissue evidence="1">Muscle</tissue>
    </source>
</reference>
<comment type="caution">
    <text evidence="1">The sequence shown here is derived from an EMBL/GenBank/DDBJ whole genome shotgun (WGS) entry which is preliminary data.</text>
</comment>
<keyword evidence="2" id="KW-1185">Reference proteome</keyword>
<accession>A0A9D4AVI4</accession>
<evidence type="ECO:0000313" key="1">
    <source>
        <dbReference type="EMBL" id="KAH1177912.1"/>
    </source>
</evidence>